<gene>
    <name evidence="7" type="ORF">DCAF_LOCUS7018</name>
</gene>
<dbReference type="InterPro" id="IPR011333">
    <property type="entry name" value="SKP1/BTB/POZ_sf"/>
</dbReference>
<evidence type="ECO:0000256" key="3">
    <source>
        <dbReference type="PROSITE-ProRule" id="PRU00982"/>
    </source>
</evidence>
<keyword evidence="4" id="KW-0175">Coiled coil</keyword>
<keyword evidence="2" id="KW-0833">Ubl conjugation pathway</keyword>
<evidence type="ECO:0000259" key="6">
    <source>
        <dbReference type="PROSITE" id="PS51649"/>
    </source>
</evidence>
<dbReference type="Proteomes" id="UP001314170">
    <property type="component" value="Unassembled WGS sequence"/>
</dbReference>
<comment type="similarity">
    <text evidence="3">Belongs to the NPH3 family.</text>
</comment>
<dbReference type="SUPFAM" id="SSF54695">
    <property type="entry name" value="POZ domain"/>
    <property type="match status" value="1"/>
</dbReference>
<dbReference type="EMBL" id="CAWUPB010000913">
    <property type="protein sequence ID" value="CAK7329269.1"/>
    <property type="molecule type" value="Genomic_DNA"/>
</dbReference>
<dbReference type="Pfam" id="PF03000">
    <property type="entry name" value="NPH3"/>
    <property type="match status" value="1"/>
</dbReference>
<evidence type="ECO:0000313" key="7">
    <source>
        <dbReference type="EMBL" id="CAK7329269.1"/>
    </source>
</evidence>
<protein>
    <recommendedName>
        <fullName evidence="9">BTB/POZ domain-containing protein</fullName>
    </recommendedName>
</protein>
<comment type="caution">
    <text evidence="7">The sequence shown here is derived from an EMBL/GenBank/DDBJ whole genome shotgun (WGS) entry which is preliminary data.</text>
</comment>
<evidence type="ECO:0008006" key="9">
    <source>
        <dbReference type="Google" id="ProtNLM"/>
    </source>
</evidence>
<comment type="pathway">
    <text evidence="1">Protein modification; protein ubiquitination.</text>
</comment>
<evidence type="ECO:0000313" key="8">
    <source>
        <dbReference type="Proteomes" id="UP001314170"/>
    </source>
</evidence>
<name>A0AAV1R7C5_9ROSI</name>
<dbReference type="InterPro" id="IPR027356">
    <property type="entry name" value="NPH3_dom"/>
</dbReference>
<evidence type="ECO:0000259" key="5">
    <source>
        <dbReference type="PROSITE" id="PS50097"/>
    </source>
</evidence>
<feature type="domain" description="BTB" evidence="5">
    <location>
        <begin position="25"/>
        <end position="92"/>
    </location>
</feature>
<reference evidence="7 8" key="1">
    <citation type="submission" date="2024-01" db="EMBL/GenBank/DDBJ databases">
        <authorList>
            <person name="Waweru B."/>
        </authorList>
    </citation>
    <scope>NUCLEOTIDE SEQUENCE [LARGE SCALE GENOMIC DNA]</scope>
</reference>
<sequence>MAPAGKVTGFRKEGNGWFCNAGLPSDITVVVDGIKFHLHKFPLVSRCGKIARICEESSEKAFVTVFEEFPGGPDTFLIAVKFCYGLRMELTPRNIVMVCCAADYLQMTDEYGEDNLLSKSENFFHKNVLHNWKDCILALQSSDPVIARAEKLQIISKCLSALSMMVCTDPSLFGWPMMMYGSLQSPGGSILWNGINTGARIRSAESDWWFEDISYLSVGLFERLINTMETRGIRPEILVGAIMYYARKYLPGLGRWQSGQSGKTRTVASFSLTPAVVDQKVLLETIEKILPEKKGKSFCRFLLGLLRVALILGVSQTCKDSLERRIGMQLEVATLDSLLIPAYSDSDTLYNVDCVERIIHHFMSSESRITSFSPSSLDPETSPSSEPLRKVAKLIDNYIAEVASDINLKPRKIRSLAVALPESSRPLHDGLYRALDIYFKAHPWLSEKEKEELCNIIDYQKLSIDACAHASQNARLPLRVVLQVLFFEQMQLRTALAGCLHVLDTESAPAAPMTFASDMAGQIVQRDGWITVVRENQVLKGDMENMRSRVGELEEEFSKIKQEMKKVTKSHSSLSSPRLVPRKIGCKLIPRSSDAQTDTVDSTGPTPRASVEHAQGVLILKGSAKRITVLYHRIGFKLYGKWNAISSHPDGKRSILLLKISDHLKGESIGLIEPQDNGKSYSALKSNTLQSKSGLVEKRYTRFRMELS</sequence>
<feature type="coiled-coil region" evidence="4">
    <location>
        <begin position="536"/>
        <end position="570"/>
    </location>
</feature>
<dbReference type="InterPro" id="IPR000210">
    <property type="entry name" value="BTB/POZ_dom"/>
</dbReference>
<dbReference type="PROSITE" id="PS51649">
    <property type="entry name" value="NPH3"/>
    <property type="match status" value="1"/>
</dbReference>
<proteinExistence type="inferred from homology"/>
<dbReference type="PROSITE" id="PS50097">
    <property type="entry name" value="BTB"/>
    <property type="match status" value="1"/>
</dbReference>
<dbReference type="InterPro" id="IPR043454">
    <property type="entry name" value="NPH3/RPT2-like"/>
</dbReference>
<dbReference type="SMART" id="SM00225">
    <property type="entry name" value="BTB"/>
    <property type="match status" value="1"/>
</dbReference>
<evidence type="ECO:0000256" key="4">
    <source>
        <dbReference type="SAM" id="Coils"/>
    </source>
</evidence>
<evidence type="ECO:0000256" key="2">
    <source>
        <dbReference type="ARBA" id="ARBA00022786"/>
    </source>
</evidence>
<feature type="domain" description="NPH3" evidence="6">
    <location>
        <begin position="207"/>
        <end position="491"/>
    </location>
</feature>
<accession>A0AAV1R7C5</accession>
<dbReference type="AlphaFoldDB" id="A0AAV1R7C5"/>
<evidence type="ECO:0000256" key="1">
    <source>
        <dbReference type="ARBA" id="ARBA00004906"/>
    </source>
</evidence>
<dbReference type="Gene3D" id="3.30.710.10">
    <property type="entry name" value="Potassium Channel Kv1.1, Chain A"/>
    <property type="match status" value="1"/>
</dbReference>
<dbReference type="PANTHER" id="PTHR32370">
    <property type="entry name" value="OS12G0117600 PROTEIN"/>
    <property type="match status" value="1"/>
</dbReference>
<organism evidence="7 8">
    <name type="scientific">Dovyalis caffra</name>
    <dbReference type="NCBI Taxonomy" id="77055"/>
    <lineage>
        <taxon>Eukaryota</taxon>
        <taxon>Viridiplantae</taxon>
        <taxon>Streptophyta</taxon>
        <taxon>Embryophyta</taxon>
        <taxon>Tracheophyta</taxon>
        <taxon>Spermatophyta</taxon>
        <taxon>Magnoliopsida</taxon>
        <taxon>eudicotyledons</taxon>
        <taxon>Gunneridae</taxon>
        <taxon>Pentapetalae</taxon>
        <taxon>rosids</taxon>
        <taxon>fabids</taxon>
        <taxon>Malpighiales</taxon>
        <taxon>Salicaceae</taxon>
        <taxon>Flacourtieae</taxon>
        <taxon>Dovyalis</taxon>
    </lineage>
</organism>
<dbReference type="Pfam" id="PF00651">
    <property type="entry name" value="BTB"/>
    <property type="match status" value="1"/>
</dbReference>
<keyword evidence="8" id="KW-1185">Reference proteome</keyword>